<name>A0A914YM72_9BILA</name>
<dbReference type="SUPFAM" id="SSF56112">
    <property type="entry name" value="Protein kinase-like (PK-like)"/>
    <property type="match status" value="1"/>
</dbReference>
<dbReference type="AlphaFoldDB" id="A0A914YM72"/>
<evidence type="ECO:0000259" key="1">
    <source>
        <dbReference type="PROSITE" id="PS50011"/>
    </source>
</evidence>
<reference evidence="3" key="1">
    <citation type="submission" date="2022-11" db="UniProtKB">
        <authorList>
            <consortium name="WormBaseParasite"/>
        </authorList>
    </citation>
    <scope>IDENTIFICATION</scope>
</reference>
<dbReference type="PROSITE" id="PS00109">
    <property type="entry name" value="PROTEIN_KINASE_TYR"/>
    <property type="match status" value="1"/>
</dbReference>
<organism evidence="2 3">
    <name type="scientific">Panagrolaimus superbus</name>
    <dbReference type="NCBI Taxonomy" id="310955"/>
    <lineage>
        <taxon>Eukaryota</taxon>
        <taxon>Metazoa</taxon>
        <taxon>Ecdysozoa</taxon>
        <taxon>Nematoda</taxon>
        <taxon>Chromadorea</taxon>
        <taxon>Rhabditida</taxon>
        <taxon>Tylenchina</taxon>
        <taxon>Panagrolaimomorpha</taxon>
        <taxon>Panagrolaimoidea</taxon>
        <taxon>Panagrolaimidae</taxon>
        <taxon>Panagrolaimus</taxon>
    </lineage>
</organism>
<dbReference type="SMART" id="SM00219">
    <property type="entry name" value="TyrKc"/>
    <property type="match status" value="1"/>
</dbReference>
<dbReference type="InterPro" id="IPR000719">
    <property type="entry name" value="Prot_kinase_dom"/>
</dbReference>
<dbReference type="WBParaSite" id="PSU_v2.g18420.t1">
    <property type="protein sequence ID" value="PSU_v2.g18420.t1"/>
    <property type="gene ID" value="PSU_v2.g18420"/>
</dbReference>
<dbReference type="GO" id="GO:0005886">
    <property type="term" value="C:plasma membrane"/>
    <property type="evidence" value="ECO:0007669"/>
    <property type="project" value="TreeGrafter"/>
</dbReference>
<accession>A0A914YM72</accession>
<dbReference type="InterPro" id="IPR011009">
    <property type="entry name" value="Kinase-like_dom_sf"/>
</dbReference>
<dbReference type="GO" id="GO:0005524">
    <property type="term" value="F:ATP binding"/>
    <property type="evidence" value="ECO:0007669"/>
    <property type="project" value="InterPro"/>
</dbReference>
<protein>
    <submittedName>
        <fullName evidence="3">Protein kinase domain-containing protein</fullName>
    </submittedName>
</protein>
<dbReference type="PRINTS" id="PR00109">
    <property type="entry name" value="TYRKINASE"/>
</dbReference>
<evidence type="ECO:0000313" key="2">
    <source>
        <dbReference type="Proteomes" id="UP000887577"/>
    </source>
</evidence>
<dbReference type="GO" id="GO:0043235">
    <property type="term" value="C:receptor complex"/>
    <property type="evidence" value="ECO:0007669"/>
    <property type="project" value="TreeGrafter"/>
</dbReference>
<dbReference type="GO" id="GO:0007169">
    <property type="term" value="P:cell surface receptor protein tyrosine kinase signaling pathway"/>
    <property type="evidence" value="ECO:0007669"/>
    <property type="project" value="TreeGrafter"/>
</dbReference>
<dbReference type="InterPro" id="IPR008266">
    <property type="entry name" value="Tyr_kinase_AS"/>
</dbReference>
<sequence>MIYLSQHHILHRDLAAKNCLLGNEILKVSDFGLSREMDPNYEYISEANPFLPFRWLPLEALVPAIGQYKTFTVKGDVWSFGVLIWEMFEMGASPYDNLTFEGVKSFLLAKQRLNRPEHCPRKL</sequence>
<dbReference type="InterPro" id="IPR001245">
    <property type="entry name" value="Ser-Thr/Tyr_kinase_cat_dom"/>
</dbReference>
<dbReference type="Proteomes" id="UP000887577">
    <property type="component" value="Unplaced"/>
</dbReference>
<dbReference type="PROSITE" id="PS50011">
    <property type="entry name" value="PROTEIN_KINASE_DOM"/>
    <property type="match status" value="1"/>
</dbReference>
<dbReference type="InterPro" id="IPR050122">
    <property type="entry name" value="RTK"/>
</dbReference>
<dbReference type="InterPro" id="IPR020635">
    <property type="entry name" value="Tyr_kinase_cat_dom"/>
</dbReference>
<dbReference type="Pfam" id="PF07714">
    <property type="entry name" value="PK_Tyr_Ser-Thr"/>
    <property type="match status" value="1"/>
</dbReference>
<dbReference type="GO" id="GO:0004714">
    <property type="term" value="F:transmembrane receptor protein tyrosine kinase activity"/>
    <property type="evidence" value="ECO:0007669"/>
    <property type="project" value="TreeGrafter"/>
</dbReference>
<dbReference type="PANTHER" id="PTHR24416">
    <property type="entry name" value="TYROSINE-PROTEIN KINASE RECEPTOR"/>
    <property type="match status" value="1"/>
</dbReference>
<evidence type="ECO:0000313" key="3">
    <source>
        <dbReference type="WBParaSite" id="PSU_v2.g18420.t1"/>
    </source>
</evidence>
<dbReference type="PANTHER" id="PTHR24416:SF611">
    <property type="entry name" value="TYROSINE-PROTEIN KINASE TRANSMEMBRANE RECEPTOR ROR"/>
    <property type="match status" value="1"/>
</dbReference>
<proteinExistence type="predicted"/>
<keyword evidence="2" id="KW-1185">Reference proteome</keyword>
<feature type="domain" description="Protein kinase" evidence="1">
    <location>
        <begin position="1"/>
        <end position="123"/>
    </location>
</feature>
<dbReference type="Gene3D" id="1.10.510.10">
    <property type="entry name" value="Transferase(Phosphotransferase) domain 1"/>
    <property type="match status" value="1"/>
</dbReference>